<keyword evidence="3 4" id="KW-0040">ANK repeat</keyword>
<dbReference type="InterPro" id="IPR030395">
    <property type="entry name" value="GP_PDE_dom"/>
</dbReference>
<dbReference type="Pfam" id="PF03105">
    <property type="entry name" value="SPX"/>
    <property type="match status" value="1"/>
</dbReference>
<feature type="domain" description="SPX" evidence="7">
    <location>
        <begin position="1033"/>
        <end position="1176"/>
    </location>
</feature>
<dbReference type="Pfam" id="PF03009">
    <property type="entry name" value="GDPD"/>
    <property type="match status" value="1"/>
</dbReference>
<feature type="domain" description="GP-PDE" evidence="8">
    <location>
        <begin position="1836"/>
        <end position="2168"/>
    </location>
</feature>
<feature type="region of interest" description="Disordered" evidence="6">
    <location>
        <begin position="2171"/>
        <end position="2198"/>
    </location>
</feature>
<reference evidence="9 10" key="1">
    <citation type="journal article" date="2024" name="Microbiol. Resour. Announc.">
        <title>Genome annotations for the ascomycete fungi Trichoderma harzianum, Trichoderma aggressivum, and Purpureocillium lilacinum.</title>
        <authorList>
            <person name="Beijen E.P.W."/>
            <person name="Ohm R.A."/>
        </authorList>
    </citation>
    <scope>NUCLEOTIDE SEQUENCE [LARGE SCALE GENOMIC DNA]</scope>
    <source>
        <strain evidence="9 10">CBS 150709</strain>
    </source>
</reference>
<evidence type="ECO:0000256" key="5">
    <source>
        <dbReference type="SAM" id="Coils"/>
    </source>
</evidence>
<dbReference type="SUPFAM" id="SSF51695">
    <property type="entry name" value="PLC-like phosphodiesterases"/>
    <property type="match status" value="1"/>
</dbReference>
<evidence type="ECO:0000256" key="1">
    <source>
        <dbReference type="ARBA" id="ARBA00022737"/>
    </source>
</evidence>
<dbReference type="Pfam" id="PF25329">
    <property type="entry name" value="C2_GDE1"/>
    <property type="match status" value="1"/>
</dbReference>
<feature type="repeat" description="ANK" evidence="4">
    <location>
        <begin position="1557"/>
        <end position="1589"/>
    </location>
</feature>
<gene>
    <name evidence="9" type="ORF">Purlil1_8415</name>
</gene>
<evidence type="ECO:0000256" key="3">
    <source>
        <dbReference type="ARBA" id="ARBA00023043"/>
    </source>
</evidence>
<dbReference type="PROSITE" id="PS51704">
    <property type="entry name" value="GP_PDE"/>
    <property type="match status" value="1"/>
</dbReference>
<dbReference type="PROSITE" id="PS51382">
    <property type="entry name" value="SPX"/>
    <property type="match status" value="1"/>
</dbReference>
<evidence type="ECO:0000256" key="4">
    <source>
        <dbReference type="PROSITE-ProRule" id="PRU00023"/>
    </source>
</evidence>
<accession>A0ABR0BTH1</accession>
<dbReference type="EMBL" id="JAWRVI010000033">
    <property type="protein sequence ID" value="KAK4087340.1"/>
    <property type="molecule type" value="Genomic_DNA"/>
</dbReference>
<feature type="region of interest" description="Disordered" evidence="6">
    <location>
        <begin position="689"/>
        <end position="776"/>
    </location>
</feature>
<evidence type="ECO:0000259" key="8">
    <source>
        <dbReference type="PROSITE" id="PS51704"/>
    </source>
</evidence>
<dbReference type="Gene3D" id="1.25.40.20">
    <property type="entry name" value="Ankyrin repeat-containing domain"/>
    <property type="match status" value="1"/>
</dbReference>
<keyword evidence="5" id="KW-0175">Coiled coil</keyword>
<evidence type="ECO:0000256" key="2">
    <source>
        <dbReference type="ARBA" id="ARBA00022801"/>
    </source>
</evidence>
<feature type="region of interest" description="Disordered" evidence="6">
    <location>
        <begin position="1617"/>
        <end position="1661"/>
    </location>
</feature>
<keyword evidence="10" id="KW-1185">Reference proteome</keyword>
<dbReference type="PANTHER" id="PTHR22958">
    <property type="entry name" value="GLYCEROPHOSPHORYL DIESTER PHOSPHODIESTERASE"/>
    <property type="match status" value="1"/>
</dbReference>
<dbReference type="InterPro" id="IPR057506">
    <property type="entry name" value="C2_GPCPD1"/>
</dbReference>
<dbReference type="SUPFAM" id="SSF48403">
    <property type="entry name" value="Ankyrin repeat"/>
    <property type="match status" value="1"/>
</dbReference>
<evidence type="ECO:0000259" key="7">
    <source>
        <dbReference type="PROSITE" id="PS51382"/>
    </source>
</evidence>
<dbReference type="Proteomes" id="UP001287286">
    <property type="component" value="Unassembled WGS sequence"/>
</dbReference>
<feature type="repeat" description="ANK" evidence="4">
    <location>
        <begin position="1486"/>
        <end position="1518"/>
    </location>
</feature>
<dbReference type="PROSITE" id="PS50088">
    <property type="entry name" value="ANK_REPEAT"/>
    <property type="match status" value="2"/>
</dbReference>
<feature type="coiled-coil region" evidence="5">
    <location>
        <begin position="62"/>
        <end position="89"/>
    </location>
</feature>
<dbReference type="CDD" id="cd08606">
    <property type="entry name" value="GDPD_YPL110cp_fungi"/>
    <property type="match status" value="1"/>
</dbReference>
<dbReference type="Gene3D" id="3.20.20.190">
    <property type="entry name" value="Phosphatidylinositol (PI) phosphodiesterase"/>
    <property type="match status" value="1"/>
</dbReference>
<feature type="region of interest" description="Disordered" evidence="6">
    <location>
        <begin position="1919"/>
        <end position="1956"/>
    </location>
</feature>
<dbReference type="PANTHER" id="PTHR22958:SF1">
    <property type="entry name" value="GLYCEROPHOSPHOCHOLINE PHOSPHODIESTERASE GPCPD1"/>
    <property type="match status" value="1"/>
</dbReference>
<protein>
    <recommendedName>
        <fullName evidence="11">Glycerophosphodiester phosphodiesterase GDE1</fullName>
    </recommendedName>
</protein>
<feature type="compositionally biased region" description="Basic and acidic residues" evidence="6">
    <location>
        <begin position="2186"/>
        <end position="2198"/>
    </location>
</feature>
<dbReference type="PROSITE" id="PS50297">
    <property type="entry name" value="ANK_REP_REGION"/>
    <property type="match status" value="1"/>
</dbReference>
<dbReference type="InterPro" id="IPR036770">
    <property type="entry name" value="Ankyrin_rpt-contain_sf"/>
</dbReference>
<keyword evidence="2" id="KW-0378">Hydrolase</keyword>
<comment type="caution">
    <text evidence="9">The sequence shown here is derived from an EMBL/GenBank/DDBJ whole genome shotgun (WGS) entry which is preliminary data.</text>
</comment>
<evidence type="ECO:0008006" key="11">
    <source>
        <dbReference type="Google" id="ProtNLM"/>
    </source>
</evidence>
<organism evidence="9 10">
    <name type="scientific">Purpureocillium lilacinum</name>
    <name type="common">Paecilomyces lilacinus</name>
    <dbReference type="NCBI Taxonomy" id="33203"/>
    <lineage>
        <taxon>Eukaryota</taxon>
        <taxon>Fungi</taxon>
        <taxon>Dikarya</taxon>
        <taxon>Ascomycota</taxon>
        <taxon>Pezizomycotina</taxon>
        <taxon>Sordariomycetes</taxon>
        <taxon>Hypocreomycetidae</taxon>
        <taxon>Hypocreales</taxon>
        <taxon>Ophiocordycipitaceae</taxon>
        <taxon>Purpureocillium</taxon>
    </lineage>
</organism>
<dbReference type="InterPro" id="IPR004331">
    <property type="entry name" value="SPX_dom"/>
</dbReference>
<evidence type="ECO:0000313" key="10">
    <source>
        <dbReference type="Proteomes" id="UP001287286"/>
    </source>
</evidence>
<feature type="compositionally biased region" description="Polar residues" evidence="6">
    <location>
        <begin position="2171"/>
        <end position="2185"/>
    </location>
</feature>
<sequence>MQSLWSRAAGQAHRCGCRTCSTAVGAAGRRTAAAARRRKPTFAEIFTACYSSMFATAAVVDAVRKEDRRRELDRQLDEARQELSDLRDRGASEAPKREFRPTDLTIEQMDALWRSLKSIYSNRPYMKEIDKPATISASELVSSLQSEYYGCPTEASMRASRRTEYERLERAIIAEESDKAILSREPRNNLHLFNESSSIEHLVQQLLRRAEIIDKGTSPSPSFDEARDLAETGRANFTFRSIDPGRAKKNTSLLNRRLRSLMDDPKLGVKERIGRVCYNLLVSAHPPDMHTYNTLIVAFDKAGYHAFADALVNSFFHERLLRPTPSTFVAILNHYKATNNHGKFLRALACLTGADSKTGAKIGRRHVGDVENSPILRKWAADTRLRTRTGDWVWEHVPLSRPLVEEVITGLLRFRLFDQAATFFVTCMRSGVAVSTSVVKQILDELIVALDWRAAVRLIRGFSHANQQWKALLLTDDETTNSYLIRRIYTLLDLCGLHGAGSTWSKDLLTNLNLSGSKLSRFLETLEESCLESPTRPGGIADNQSAEDNALIARSASRLLQTESLWKEYVFVRKTTASIESKLLYPEVGPEFRAAMALHIGSAAVRRSEQLAQDLAGVLASGSLSGPRRIDALDECLRFEQLSLEDGDRKDEVVVGNAATTTRRVGVRGNAPGRKMEAVAYRGRQATDGLAMTPRPKNLLAWPAPRAPGLDGTRGARRLGQSRSGAGPRSPMAGPESPARTEAPAARFERNAPSFPTGPDSGRPSCPEMDGGTVPQTTRVEPTVLATANCKSVKVLNKLSERTQSSRHYSALQRLSHALQYATAPPTQPPPRLSRDDSAFPTWILTRRLSLGFVASTHQLCLSPRKSLRIRHRHEEEKKVDASRADTFADNVSILVALSSAQAHRVAKAPNNEEANPPPAEPPLATVCAAATARLPVPTDDSPVWTAINLGNSDTQKRITRPRRPTALYHRRSSVVLIGAGSSPFPLLSLTGSSAALRHLVSPQRALGCCRRTTQSLIVWPPQTPQGQCTCTMKFGRNLPRNQVPEWASSYINYKGLKKLVKAAAEKARNGEAVDPAELFFALDRNLEDVDSFYNKKYAEACRRLNLLHNRYGSVPDVVATLDQDEVEEVMGALLELRAQFRNLQWFGEINRRGFVKITKKLDKKVPGISSQHSYISTKVDPKPFAKDGNISRLLNDINRWLSVLGDSQNTDDSRSDRSTRSLGRASAKAMLNLPQAQLDVLDQAVRSDEVEALKAGLTESTIGSELQRQSLLLNLLQRSISARSRKCITHLLSQLKSLDEPDDINGRNCIHRLVIHIGRTKSSPQDDDSVSAYPVPVGSHFTNKHLQPAVSSTVPVKAINTKESNLLSKDDEAVQLLIFLLDQLSPDQRIALKSRDSFGRLPLHYAAQFGFVIICQIIMKKMQDWNQFDSKDGIDAPEWQDSEGFAPLHLSVIGGHPLTTQALLQGENWQGSSEAKVQLRKTVPKSGAVLALATKSNYEPIVEMLVKAGVDINWTDKTGETALHVAARFNHVGCARIIVNGSESQKADLEIAENSYSWTPLHVAAVDGSITVVQLLIDSGADVSRPDASGWTAKEHAALRGHMDIARLLAAHTDEEEAASRVAAGMQPSGNSPENSSIDERRSNGANANSGPRPAEPVKSFGHRYLTNESLVLVSLGSMDIRKTTDAVHLDRVPLNEAHNTQLDTALSVVISANGAVGEATVVDLPVHESIATEPVVFTTQDATNVKLLFDIVPTYSGGSGKNKIGRAVALLSSIKPTLGTQRMNLQGDVCVPIMSGNLDVIGTVNFNYVVITPFHHPNMEITSRQTYWKKMSSTMLIGHRGLGKNLTSNKSLQLGENTLPSFIAAANLGAQYVEFDVQLTKDHVPVIYHDFLVSETGIDAPVHTLTLEQFLHINPDKGRDRIHQNGPKVANGRGGSPRPRSHSFTPKRSLSMGYAGTGHAEMEERMKHTRDFKEKGYKANSRGNFIQAPFATLEDLFRKLPEEIGFNIEMKYPMLHESEEHEMDTYAVELNSFCDTVLSKVYDLAGERHIILSSFNPDICLCLSFKQPSIPILFLTDAGCSPVGDIRASSLQEAIRFASRWNLLGIVSAAEPLINSPRLVKVVKELGLVCVSYGVLNNDPAMVQRQVKEGIDAVIVDSVLAIRKGLTTAESASGEQTRAATTPESEKELKTLEEGQ</sequence>
<keyword evidence="1" id="KW-0677">Repeat</keyword>
<dbReference type="Pfam" id="PF12796">
    <property type="entry name" value="Ank_2"/>
    <property type="match status" value="1"/>
</dbReference>
<name>A0ABR0BTH1_PURLI</name>
<dbReference type="SMART" id="SM00248">
    <property type="entry name" value="ANK"/>
    <property type="match status" value="6"/>
</dbReference>
<proteinExistence type="predicted"/>
<evidence type="ECO:0000256" key="6">
    <source>
        <dbReference type="SAM" id="MobiDB-lite"/>
    </source>
</evidence>
<dbReference type="CDD" id="cd14484">
    <property type="entry name" value="SPX_GDE1_like"/>
    <property type="match status" value="1"/>
</dbReference>
<dbReference type="InterPro" id="IPR002110">
    <property type="entry name" value="Ankyrin_rpt"/>
</dbReference>
<dbReference type="InterPro" id="IPR051578">
    <property type="entry name" value="GDPD"/>
</dbReference>
<dbReference type="InterPro" id="IPR017946">
    <property type="entry name" value="PLC-like_Pdiesterase_TIM-brl"/>
</dbReference>
<evidence type="ECO:0000313" key="9">
    <source>
        <dbReference type="EMBL" id="KAK4087340.1"/>
    </source>
</evidence>